<evidence type="ECO:0000313" key="3">
    <source>
        <dbReference type="Proteomes" id="UP000722791"/>
    </source>
</evidence>
<proteinExistence type="predicted"/>
<feature type="region of interest" description="Disordered" evidence="1">
    <location>
        <begin position="40"/>
        <end position="71"/>
    </location>
</feature>
<comment type="caution">
    <text evidence="2">The sequence shown here is derived from an EMBL/GenBank/DDBJ whole genome shotgun (WGS) entry which is preliminary data.</text>
</comment>
<evidence type="ECO:0000313" key="2">
    <source>
        <dbReference type="EMBL" id="GIM05133.1"/>
    </source>
</evidence>
<dbReference type="Proteomes" id="UP000722791">
    <property type="component" value="Unassembled WGS sequence"/>
</dbReference>
<dbReference type="AlphaFoldDB" id="A0A8J4GDN5"/>
<accession>A0A8J4GDN5</accession>
<organism evidence="2 3">
    <name type="scientific">Volvox reticuliferus</name>
    <dbReference type="NCBI Taxonomy" id="1737510"/>
    <lineage>
        <taxon>Eukaryota</taxon>
        <taxon>Viridiplantae</taxon>
        <taxon>Chlorophyta</taxon>
        <taxon>core chlorophytes</taxon>
        <taxon>Chlorophyceae</taxon>
        <taxon>CS clade</taxon>
        <taxon>Chlamydomonadales</taxon>
        <taxon>Volvocaceae</taxon>
        <taxon>Volvox</taxon>
    </lineage>
</organism>
<feature type="compositionally biased region" description="Basic and acidic residues" evidence="1">
    <location>
        <begin position="55"/>
        <end position="71"/>
    </location>
</feature>
<dbReference type="EMBL" id="BNCQ01000018">
    <property type="protein sequence ID" value="GIM05133.1"/>
    <property type="molecule type" value="Genomic_DNA"/>
</dbReference>
<name>A0A8J4GDN5_9CHLO</name>
<reference evidence="2" key="1">
    <citation type="journal article" date="2021" name="Proc. Natl. Acad. Sci. U.S.A.">
        <title>Three genomes in the algal genus Volvox reveal the fate of a haploid sex-determining region after a transition to homothallism.</title>
        <authorList>
            <person name="Yamamoto K."/>
            <person name="Hamaji T."/>
            <person name="Kawai-Toyooka H."/>
            <person name="Matsuzaki R."/>
            <person name="Takahashi F."/>
            <person name="Nishimura Y."/>
            <person name="Kawachi M."/>
            <person name="Noguchi H."/>
            <person name="Minakuchi Y."/>
            <person name="Umen J.G."/>
            <person name="Toyoda A."/>
            <person name="Nozaki H."/>
        </authorList>
    </citation>
    <scope>NUCLEOTIDE SEQUENCE</scope>
    <source>
        <strain evidence="2">NIES-3785</strain>
    </source>
</reference>
<sequence>MKKRGTHGVAQSLAQGDGLGLWASRTSGPVLGLGWSSCGGSGCGQQSPYAASRHATQEEEPRHVGSKGDELRAVGDGGGIVWTQRLWDMRESGPYAVCDA</sequence>
<evidence type="ECO:0000256" key="1">
    <source>
        <dbReference type="SAM" id="MobiDB-lite"/>
    </source>
</evidence>
<gene>
    <name evidence="2" type="ORF">Vretimale_9547</name>
</gene>
<protein>
    <submittedName>
        <fullName evidence="2">Uncharacterized protein</fullName>
    </submittedName>
</protein>